<dbReference type="Pfam" id="PF01497">
    <property type="entry name" value="Peripla_BP_2"/>
    <property type="match status" value="1"/>
</dbReference>
<dbReference type="InterPro" id="IPR002491">
    <property type="entry name" value="ABC_transptr_periplasmic_BD"/>
</dbReference>
<proteinExistence type="predicted"/>
<gene>
    <name evidence="3" type="primary">yiuA</name>
    <name evidence="3" type="ORF">GCM10022278_12970</name>
</gene>
<keyword evidence="1" id="KW-0732">Signal</keyword>
<dbReference type="PROSITE" id="PS50983">
    <property type="entry name" value="FE_B12_PBP"/>
    <property type="match status" value="1"/>
</dbReference>
<dbReference type="Gene3D" id="3.40.50.1980">
    <property type="entry name" value="Nitrogenase molybdenum iron protein domain"/>
    <property type="match status" value="2"/>
</dbReference>
<reference evidence="4" key="1">
    <citation type="journal article" date="2019" name="Int. J. Syst. Evol. Microbiol.">
        <title>The Global Catalogue of Microorganisms (GCM) 10K type strain sequencing project: providing services to taxonomists for standard genome sequencing and annotation.</title>
        <authorList>
            <consortium name="The Broad Institute Genomics Platform"/>
            <consortium name="The Broad Institute Genome Sequencing Center for Infectious Disease"/>
            <person name="Wu L."/>
            <person name="Ma J."/>
        </authorList>
    </citation>
    <scope>NUCLEOTIDE SEQUENCE [LARGE SCALE GENOMIC DNA]</scope>
    <source>
        <strain evidence="4">JCM 17555</strain>
    </source>
</reference>
<dbReference type="InterPro" id="IPR050902">
    <property type="entry name" value="ABC_Transporter_SBP"/>
</dbReference>
<accession>A0ABP7NXB1</accession>
<name>A0ABP7NXB1_9GAMM</name>
<sequence length="384" mass="42848">MIVKSLKYHRLLPHCIAVLLLLLLANQVTAMTVTDLAGRQVDIPAKVERLILGESRYIPALAILDRERPLKRIVGMLADFKLADPGSYRQYQQAFPHIDDIPQIGHASAESFSIEQVLTLDADLAIFGIEGHGPSARDEYLIDLLQRAGVTVVFIDFRREPLENTPRSIELLGKVLDREAEASEFLEFYQAELMKISSRLKDDLKAPKVFLHSRVGIQDLCCETMVNGMMGDFLQYLNAENVAAEKVPGHAGVMNLEFLLTEQPAVYIATAIGSDQTVGNEPRFIALGAGIDEDTARQSFSAALSRSGTAELTAVRQGRAHAIWHHFYNTPLNVVAVQAMAKWLYPERFSDIDPQATLAELFRRFQPVPLEGTYWVDLDASEFQ</sequence>
<evidence type="ECO:0000259" key="2">
    <source>
        <dbReference type="PROSITE" id="PS50983"/>
    </source>
</evidence>
<dbReference type="RefSeq" id="WP_344804500.1">
    <property type="nucleotide sequence ID" value="NZ_BAABBO010000007.1"/>
</dbReference>
<dbReference type="EMBL" id="BAABBO010000007">
    <property type="protein sequence ID" value="GAA3955803.1"/>
    <property type="molecule type" value="Genomic_DNA"/>
</dbReference>
<evidence type="ECO:0000256" key="1">
    <source>
        <dbReference type="SAM" id="SignalP"/>
    </source>
</evidence>
<keyword evidence="4" id="KW-1185">Reference proteome</keyword>
<evidence type="ECO:0000313" key="3">
    <source>
        <dbReference type="EMBL" id="GAA3955803.1"/>
    </source>
</evidence>
<evidence type="ECO:0000313" key="4">
    <source>
        <dbReference type="Proteomes" id="UP001501337"/>
    </source>
</evidence>
<feature type="domain" description="Fe/B12 periplasmic-binding" evidence="2">
    <location>
        <begin position="49"/>
        <end position="352"/>
    </location>
</feature>
<protein>
    <submittedName>
        <fullName evidence="3">Iron-siderophore ABC transporter substrate-binding protein YiuA</fullName>
    </submittedName>
</protein>
<feature type="signal peptide" evidence="1">
    <location>
        <begin position="1"/>
        <end position="30"/>
    </location>
</feature>
<dbReference type="PANTHER" id="PTHR30535:SF34">
    <property type="entry name" value="MOLYBDATE-BINDING PROTEIN MOLA"/>
    <property type="match status" value="1"/>
</dbReference>
<dbReference type="SUPFAM" id="SSF53807">
    <property type="entry name" value="Helical backbone' metal receptor"/>
    <property type="match status" value="1"/>
</dbReference>
<organism evidence="3 4">
    <name type="scientific">Allohahella marinimesophila</name>
    <dbReference type="NCBI Taxonomy" id="1054972"/>
    <lineage>
        <taxon>Bacteria</taxon>
        <taxon>Pseudomonadati</taxon>
        <taxon>Pseudomonadota</taxon>
        <taxon>Gammaproteobacteria</taxon>
        <taxon>Oceanospirillales</taxon>
        <taxon>Hahellaceae</taxon>
        <taxon>Allohahella</taxon>
    </lineage>
</organism>
<feature type="chain" id="PRO_5046574184" evidence="1">
    <location>
        <begin position="31"/>
        <end position="384"/>
    </location>
</feature>
<comment type="caution">
    <text evidence="3">The sequence shown here is derived from an EMBL/GenBank/DDBJ whole genome shotgun (WGS) entry which is preliminary data.</text>
</comment>
<dbReference type="Proteomes" id="UP001501337">
    <property type="component" value="Unassembled WGS sequence"/>
</dbReference>
<dbReference type="PANTHER" id="PTHR30535">
    <property type="entry name" value="VITAMIN B12-BINDING PROTEIN"/>
    <property type="match status" value="1"/>
</dbReference>